<dbReference type="GO" id="GO:0004181">
    <property type="term" value="F:metallocarboxypeptidase activity"/>
    <property type="evidence" value="ECO:0007669"/>
    <property type="project" value="InterPro"/>
</dbReference>
<evidence type="ECO:0000259" key="7">
    <source>
        <dbReference type="Pfam" id="PF01432"/>
    </source>
</evidence>
<dbReference type="Gene3D" id="1.20.140.70">
    <property type="entry name" value="Oligopeptidase f, N-terminal domain"/>
    <property type="match status" value="1"/>
</dbReference>
<dbReference type="Pfam" id="PF08439">
    <property type="entry name" value="Peptidase_M3_N"/>
    <property type="match status" value="1"/>
</dbReference>
<feature type="domain" description="Oligopeptidase F N-terminal" evidence="8">
    <location>
        <begin position="111"/>
        <end position="176"/>
    </location>
</feature>
<comment type="similarity">
    <text evidence="6">Belongs to the peptidase M3 family.</text>
</comment>
<evidence type="ECO:0000256" key="6">
    <source>
        <dbReference type="RuleBase" id="RU003435"/>
    </source>
</evidence>
<dbReference type="InterPro" id="IPR034006">
    <property type="entry name" value="M3B_PepF_2"/>
</dbReference>
<evidence type="ECO:0000256" key="4">
    <source>
        <dbReference type="ARBA" id="ARBA00022833"/>
    </source>
</evidence>
<sequence length="599" mass="68097">MKYSLNWNLETIFKGGVAGMEFKAKMDVLEHQIAEFKIRLKNLVQQHQVVQMSNLFELYQNILAGYLTVDLFVNAWAADDYTNPAFRPMQNKIAQLGAQLAQPEKQLQSFLAQLSATEFAELLDQPAFRNLQFNLKEQRQKAHYLLEPTTENILDQLRLDSLNGWSQHYETLVAGLTLSFEDEKGQQQTISAGQALNQIDGYPDPKVRHAIMQAYEKMWTTVEDLVADTLNHLAGARLTEQAARGYADYLEEPLALNRMSRATLQTMWAVVDAHKDIFKPYLARRAQLMGVEQLGWQDQTAPLTKLGTYRPQTVTYDEAAQLIIDNFAKYSPKMATFAQHAFENGWIEAEDRPGKQPGGWMESVPDIKESRIFLTFTGSPNDAATIAHELGHGFHTSVLQDLPYLRNDYAMNVAETASTFAELIVNDANVRNAQSDAERLMLLDAKLANPVAMFLNIHARYLFENEFYQARQAGYVPAVQLNQMMEKAQKIAFDNGLSEWHPHFWASKLHFYADDVPFYNFPYTFGYLFSAGIYAWAQNQPNFEAAYVDLLRDTAAMSTEDLAQKHLGVDLTQPAFFEAGVAQIQADIDEYLKLSLEFL</sequence>
<keyword evidence="2 6" id="KW-0479">Metal-binding</keyword>
<organism evidence="9 10">
    <name type="scientific">Weissella coleopterorum</name>
    <dbReference type="NCBI Taxonomy" id="2714949"/>
    <lineage>
        <taxon>Bacteria</taxon>
        <taxon>Bacillati</taxon>
        <taxon>Bacillota</taxon>
        <taxon>Bacilli</taxon>
        <taxon>Lactobacillales</taxon>
        <taxon>Lactobacillaceae</taxon>
        <taxon>Weissella</taxon>
    </lineage>
</organism>
<evidence type="ECO:0000256" key="5">
    <source>
        <dbReference type="ARBA" id="ARBA00023049"/>
    </source>
</evidence>
<keyword evidence="4 6" id="KW-0862">Zinc</keyword>
<gene>
    <name evidence="9" type="ORF">G7084_01930</name>
</gene>
<dbReference type="PANTHER" id="PTHR34217:SF1">
    <property type="entry name" value="CARBOXYPEPTIDASE 1"/>
    <property type="match status" value="1"/>
</dbReference>
<dbReference type="NCBIfam" id="TIGR02290">
    <property type="entry name" value="M3_fam_3"/>
    <property type="match status" value="1"/>
</dbReference>
<dbReference type="InterPro" id="IPR011977">
    <property type="entry name" value="Pept_M3B_clade3"/>
</dbReference>
<dbReference type="GO" id="GO:0046872">
    <property type="term" value="F:metal ion binding"/>
    <property type="evidence" value="ECO:0007669"/>
    <property type="project" value="UniProtKB-UniRule"/>
</dbReference>
<keyword evidence="3 6" id="KW-0378">Hydrolase</keyword>
<dbReference type="PANTHER" id="PTHR34217">
    <property type="entry name" value="METAL-DEPENDENT CARBOXYPEPTIDASE"/>
    <property type="match status" value="1"/>
</dbReference>
<keyword evidence="1 6" id="KW-0645">Protease</keyword>
<dbReference type="EMBL" id="CP049888">
    <property type="protein sequence ID" value="QIL50191.1"/>
    <property type="molecule type" value="Genomic_DNA"/>
</dbReference>
<dbReference type="KEGG" id="wco:G7084_01930"/>
<dbReference type="AlphaFoldDB" id="A0A6G8AYM0"/>
<dbReference type="SUPFAM" id="SSF55486">
    <property type="entry name" value="Metalloproteases ('zincins'), catalytic domain"/>
    <property type="match status" value="1"/>
</dbReference>
<dbReference type="Pfam" id="PF01432">
    <property type="entry name" value="Peptidase_M3"/>
    <property type="match status" value="1"/>
</dbReference>
<dbReference type="GO" id="GO:0006508">
    <property type="term" value="P:proteolysis"/>
    <property type="evidence" value="ECO:0007669"/>
    <property type="project" value="UniProtKB-KW"/>
</dbReference>
<keyword evidence="10" id="KW-1185">Reference proteome</keyword>
<dbReference type="CDD" id="cd09607">
    <property type="entry name" value="M3B_PepF"/>
    <property type="match status" value="1"/>
</dbReference>
<dbReference type="InterPro" id="IPR001333">
    <property type="entry name" value="Peptidase_M32_Taq"/>
</dbReference>
<dbReference type="InterPro" id="IPR001567">
    <property type="entry name" value="Pept_M3A_M3B_dom"/>
</dbReference>
<evidence type="ECO:0000259" key="8">
    <source>
        <dbReference type="Pfam" id="PF08439"/>
    </source>
</evidence>
<name>A0A6G8AYM0_9LACO</name>
<dbReference type="RefSeq" id="WP_166009551.1">
    <property type="nucleotide sequence ID" value="NZ_CP049888.1"/>
</dbReference>
<feature type="domain" description="Peptidase M3A/M3B catalytic" evidence="7">
    <location>
        <begin position="203"/>
        <end position="565"/>
    </location>
</feature>
<comment type="cofactor">
    <cofactor evidence="6">
        <name>Zn(2+)</name>
        <dbReference type="ChEBI" id="CHEBI:29105"/>
    </cofactor>
    <text evidence="6">Binds 1 zinc ion.</text>
</comment>
<dbReference type="InterPro" id="IPR013647">
    <property type="entry name" value="OligopepF_N_dom"/>
</dbReference>
<evidence type="ECO:0000313" key="10">
    <source>
        <dbReference type="Proteomes" id="UP000500741"/>
    </source>
</evidence>
<keyword evidence="5 6" id="KW-0482">Metalloprotease</keyword>
<reference evidence="9 10" key="1">
    <citation type="submission" date="2020-03" db="EMBL/GenBank/DDBJ databases">
        <title>Weissella sp. nov., isolated from Cybister lewisianus.</title>
        <authorList>
            <person name="Hyun D.-W."/>
            <person name="Bae J.-W."/>
        </authorList>
    </citation>
    <scope>NUCLEOTIDE SEQUENCE [LARGE SCALE GENOMIC DNA]</scope>
    <source>
        <strain evidence="9 10">HDW19</strain>
    </source>
</reference>
<dbReference type="Proteomes" id="UP000500741">
    <property type="component" value="Chromosome"/>
</dbReference>
<evidence type="ECO:0000256" key="2">
    <source>
        <dbReference type="ARBA" id="ARBA00022723"/>
    </source>
</evidence>
<accession>A0A6G8AYM0</accession>
<evidence type="ECO:0000256" key="3">
    <source>
        <dbReference type="ARBA" id="ARBA00022801"/>
    </source>
</evidence>
<evidence type="ECO:0000313" key="9">
    <source>
        <dbReference type="EMBL" id="QIL50191.1"/>
    </source>
</evidence>
<dbReference type="GO" id="GO:0004222">
    <property type="term" value="F:metalloendopeptidase activity"/>
    <property type="evidence" value="ECO:0007669"/>
    <property type="project" value="InterPro"/>
</dbReference>
<dbReference type="Gene3D" id="1.10.1370.20">
    <property type="entry name" value="Oligoendopeptidase f, C-terminal domain"/>
    <property type="match status" value="1"/>
</dbReference>
<protein>
    <submittedName>
        <fullName evidence="9">M3 family oligoendopeptidase</fullName>
    </submittedName>
</protein>
<dbReference type="InterPro" id="IPR042088">
    <property type="entry name" value="OligoPept_F_C"/>
</dbReference>
<proteinExistence type="inferred from homology"/>
<evidence type="ECO:0000256" key="1">
    <source>
        <dbReference type="ARBA" id="ARBA00022670"/>
    </source>
</evidence>